<dbReference type="OrthoDB" id="199913at2759"/>
<dbReference type="STRING" id="10195.A0A3M7SXY0"/>
<reference evidence="7 8" key="1">
    <citation type="journal article" date="2018" name="Sci. Rep.">
        <title>Genomic signatures of local adaptation to the degree of environmental predictability in rotifers.</title>
        <authorList>
            <person name="Franch-Gras L."/>
            <person name="Hahn C."/>
            <person name="Garcia-Roger E.M."/>
            <person name="Carmona M.J."/>
            <person name="Serra M."/>
            <person name="Gomez A."/>
        </authorList>
    </citation>
    <scope>NUCLEOTIDE SEQUENCE [LARGE SCALE GENOMIC DNA]</scope>
    <source>
        <strain evidence="7">HYR1</strain>
    </source>
</reference>
<evidence type="ECO:0000256" key="3">
    <source>
        <dbReference type="ARBA" id="ARBA00022525"/>
    </source>
</evidence>
<organism evidence="7 8">
    <name type="scientific">Brachionus plicatilis</name>
    <name type="common">Marine rotifer</name>
    <name type="synonym">Brachionus muelleri</name>
    <dbReference type="NCBI Taxonomy" id="10195"/>
    <lineage>
        <taxon>Eukaryota</taxon>
        <taxon>Metazoa</taxon>
        <taxon>Spiralia</taxon>
        <taxon>Gnathifera</taxon>
        <taxon>Rotifera</taxon>
        <taxon>Eurotatoria</taxon>
        <taxon>Monogononta</taxon>
        <taxon>Pseudotrocha</taxon>
        <taxon>Ploima</taxon>
        <taxon>Brachionidae</taxon>
        <taxon>Brachionus</taxon>
    </lineage>
</organism>
<gene>
    <name evidence="7" type="ORF">BpHYR1_006426</name>
</gene>
<dbReference type="EC" id="3.1.1.1" evidence="7"/>
<dbReference type="Pfam" id="PF00151">
    <property type="entry name" value="Lipase"/>
    <property type="match status" value="1"/>
</dbReference>
<comment type="similarity">
    <text evidence="2 4">Belongs to the AB hydrolase superfamily. Lipase family.</text>
</comment>
<evidence type="ECO:0000259" key="6">
    <source>
        <dbReference type="Pfam" id="PF00151"/>
    </source>
</evidence>
<dbReference type="GO" id="GO:0016042">
    <property type="term" value="P:lipid catabolic process"/>
    <property type="evidence" value="ECO:0007669"/>
    <property type="project" value="TreeGrafter"/>
</dbReference>
<dbReference type="Gene3D" id="3.40.50.1820">
    <property type="entry name" value="alpha/beta hydrolase"/>
    <property type="match status" value="1"/>
</dbReference>
<dbReference type="InterPro" id="IPR029058">
    <property type="entry name" value="AB_hydrolase_fold"/>
</dbReference>
<protein>
    <submittedName>
        <fullName evidence="7">Pancreatic lipase-related 2-like</fullName>
        <ecNumber evidence="7">3.1.1.1</ecNumber>
    </submittedName>
</protein>
<dbReference type="SUPFAM" id="SSF53474">
    <property type="entry name" value="alpha/beta-Hydrolases"/>
    <property type="match status" value="1"/>
</dbReference>
<evidence type="ECO:0000313" key="7">
    <source>
        <dbReference type="EMBL" id="RNA40557.1"/>
    </source>
</evidence>
<evidence type="ECO:0000313" key="8">
    <source>
        <dbReference type="Proteomes" id="UP000276133"/>
    </source>
</evidence>
<evidence type="ECO:0000256" key="4">
    <source>
        <dbReference type="RuleBase" id="RU004262"/>
    </source>
</evidence>
<evidence type="ECO:0000256" key="1">
    <source>
        <dbReference type="ARBA" id="ARBA00004613"/>
    </source>
</evidence>
<keyword evidence="3" id="KW-0964">Secreted</keyword>
<accession>A0A3M7SXY0</accession>
<comment type="subcellular location">
    <subcellularLocation>
        <location evidence="1">Secreted</location>
    </subcellularLocation>
</comment>
<dbReference type="InterPro" id="IPR033906">
    <property type="entry name" value="Lipase_N"/>
</dbReference>
<dbReference type="InterPro" id="IPR013818">
    <property type="entry name" value="Lipase"/>
</dbReference>
<dbReference type="InterPro" id="IPR000734">
    <property type="entry name" value="TAG_lipase"/>
</dbReference>
<name>A0A3M7SXY0_BRAPC</name>
<dbReference type="GO" id="GO:0016298">
    <property type="term" value="F:lipase activity"/>
    <property type="evidence" value="ECO:0007669"/>
    <property type="project" value="InterPro"/>
</dbReference>
<dbReference type="PANTHER" id="PTHR11610">
    <property type="entry name" value="LIPASE"/>
    <property type="match status" value="1"/>
</dbReference>
<dbReference type="GO" id="GO:0106435">
    <property type="term" value="F:carboxylesterase activity"/>
    <property type="evidence" value="ECO:0007669"/>
    <property type="project" value="UniProtKB-EC"/>
</dbReference>
<feature type="signal peptide" evidence="5">
    <location>
        <begin position="1"/>
        <end position="17"/>
    </location>
</feature>
<dbReference type="GO" id="GO:0005615">
    <property type="term" value="C:extracellular space"/>
    <property type="evidence" value="ECO:0007669"/>
    <property type="project" value="TreeGrafter"/>
</dbReference>
<proteinExistence type="inferred from homology"/>
<sequence length="309" mass="34484">MITQKIFFLTILQLAVCWPDFLFFSQNNPSIPIKLTLENIGSSGFNYSQETKFIIHGFTDEGLDEKIVLIKDNFLKVEKYLNVINVDWKDGAKGPNYFTAVENVEIAGNKVGSFIKEAKIDPSKVHCIGHSLGAHVCGFAGKEIKVKRITGMDPAGPLFFNRQSERRLNKNDADFVDIIHTDAGTLGIGKEVGHLDFFPNGGLFQAGCGLIHMLRKEAKILVLRLDPKFPEIIQIACSHNRAPAYFAESIISKCNFHSVPCDDYDGFANGRCKCDPKTGCAPMGYFTEPIYSQGTYYLNTNHHSPYCKN</sequence>
<dbReference type="EMBL" id="REGN01000631">
    <property type="protein sequence ID" value="RNA40557.1"/>
    <property type="molecule type" value="Genomic_DNA"/>
</dbReference>
<keyword evidence="7" id="KW-0378">Hydrolase</keyword>
<dbReference type="AlphaFoldDB" id="A0A3M7SXY0"/>
<keyword evidence="8" id="KW-1185">Reference proteome</keyword>
<dbReference type="PRINTS" id="PR00821">
    <property type="entry name" value="TAGLIPASE"/>
</dbReference>
<evidence type="ECO:0000256" key="5">
    <source>
        <dbReference type="SAM" id="SignalP"/>
    </source>
</evidence>
<dbReference type="Proteomes" id="UP000276133">
    <property type="component" value="Unassembled WGS sequence"/>
</dbReference>
<feature type="domain" description="Lipase" evidence="6">
    <location>
        <begin position="21"/>
        <end position="306"/>
    </location>
</feature>
<feature type="chain" id="PRO_5017994201" evidence="5">
    <location>
        <begin position="18"/>
        <end position="309"/>
    </location>
</feature>
<dbReference type="CDD" id="cd00707">
    <property type="entry name" value="Pancreat_lipase_like"/>
    <property type="match status" value="1"/>
</dbReference>
<evidence type="ECO:0000256" key="2">
    <source>
        <dbReference type="ARBA" id="ARBA00010701"/>
    </source>
</evidence>
<comment type="caution">
    <text evidence="7">The sequence shown here is derived from an EMBL/GenBank/DDBJ whole genome shotgun (WGS) entry which is preliminary data.</text>
</comment>
<keyword evidence="5" id="KW-0732">Signal</keyword>